<dbReference type="AlphaFoldDB" id="A0A0G3M532"/>
<evidence type="ECO:0000259" key="2">
    <source>
        <dbReference type="Pfam" id="PF11827"/>
    </source>
</evidence>
<keyword evidence="1" id="KW-0732">Signal</keyword>
<feature type="domain" description="DUF3347" evidence="2">
    <location>
        <begin position="31"/>
        <end position="115"/>
    </location>
</feature>
<dbReference type="InterPro" id="IPR021782">
    <property type="entry name" value="DUF3347"/>
</dbReference>
<dbReference type="Pfam" id="PF11827">
    <property type="entry name" value="DUF3347"/>
    <property type="match status" value="1"/>
</dbReference>
<dbReference type="RefSeq" id="WP_050020900.1">
    <property type="nucleotide sequence ID" value="NZ_CP009928.1"/>
</dbReference>
<evidence type="ECO:0000313" key="3">
    <source>
        <dbReference type="EMBL" id="AKK74281.1"/>
    </source>
</evidence>
<sequence>MKKYIITAALSLFSIISLSAQSKKDIQVSKLYQNYIAIKTALASDDADKTSKAATEFIKTASTIDYKLVSEGNLNILRKDASAISEARTVTAQRETFMNLSDNMIALTKQFKLSEKPVYVQYCPMADGSWLSDEKQIANPYYGKAMLSCGSVKSEIK</sequence>
<dbReference type="EMBL" id="CP009928">
    <property type="protein sequence ID" value="AKK74281.1"/>
    <property type="molecule type" value="Genomic_DNA"/>
</dbReference>
<dbReference type="PATRIC" id="fig|1324352.5.peg.3814"/>
<feature type="chain" id="PRO_5002557895" description="DUF3347 domain-containing protein" evidence="1">
    <location>
        <begin position="21"/>
        <end position="157"/>
    </location>
</feature>
<dbReference type="Proteomes" id="UP000035213">
    <property type="component" value="Chromosome"/>
</dbReference>
<evidence type="ECO:0000313" key="4">
    <source>
        <dbReference type="Proteomes" id="UP000035213"/>
    </source>
</evidence>
<organism evidence="3 4">
    <name type="scientific">Chryseobacterium gallinarum</name>
    <dbReference type="NCBI Taxonomy" id="1324352"/>
    <lineage>
        <taxon>Bacteria</taxon>
        <taxon>Pseudomonadati</taxon>
        <taxon>Bacteroidota</taxon>
        <taxon>Flavobacteriia</taxon>
        <taxon>Flavobacteriales</taxon>
        <taxon>Weeksellaceae</taxon>
        <taxon>Chryseobacterium group</taxon>
        <taxon>Chryseobacterium</taxon>
    </lineage>
</organism>
<accession>A0A0G3M532</accession>
<protein>
    <recommendedName>
        <fullName evidence="2">DUF3347 domain-containing protein</fullName>
    </recommendedName>
</protein>
<dbReference type="KEGG" id="cgn:OK18_18220"/>
<feature type="signal peptide" evidence="1">
    <location>
        <begin position="1"/>
        <end position="20"/>
    </location>
</feature>
<dbReference type="OrthoDB" id="5513217at2"/>
<reference evidence="3 4" key="1">
    <citation type="submission" date="2014-11" db="EMBL/GenBank/DDBJ databases">
        <authorList>
            <person name="Park G.-S."/>
            <person name="Hong S.-J."/>
            <person name="Jung B.K."/>
            <person name="Khan A.R."/>
            <person name="Kwak Y."/>
            <person name="Shin J.-H."/>
        </authorList>
    </citation>
    <scope>NUCLEOTIDE SEQUENCE [LARGE SCALE GENOMIC DNA]</scope>
    <source>
        <strain evidence="3 4">DSM 27622</strain>
    </source>
</reference>
<dbReference type="STRING" id="1324352.OK18_18220"/>
<name>A0A0G3M532_CHRGL</name>
<gene>
    <name evidence="3" type="ORF">OK18_18220</name>
</gene>
<evidence type="ECO:0000256" key="1">
    <source>
        <dbReference type="SAM" id="SignalP"/>
    </source>
</evidence>
<proteinExistence type="predicted"/>